<feature type="domain" description="Coilin tudor" evidence="3">
    <location>
        <begin position="526"/>
        <end position="626"/>
    </location>
</feature>
<feature type="compositionally biased region" description="Basic and acidic residues" evidence="1">
    <location>
        <begin position="348"/>
        <end position="367"/>
    </location>
</feature>
<feature type="region of interest" description="Disordered" evidence="1">
    <location>
        <begin position="175"/>
        <end position="396"/>
    </location>
</feature>
<gene>
    <name evidence="4" type="ORF">Fot_16294</name>
</gene>
<feature type="compositionally biased region" description="Basic and acidic residues" evidence="1">
    <location>
        <begin position="259"/>
        <end position="271"/>
    </location>
</feature>
<feature type="compositionally biased region" description="Polar residues" evidence="1">
    <location>
        <begin position="779"/>
        <end position="788"/>
    </location>
</feature>
<comment type="caution">
    <text evidence="4">The sequence shown here is derived from an EMBL/GenBank/DDBJ whole genome shotgun (WGS) entry which is preliminary data.</text>
</comment>
<feature type="region of interest" description="Disordered" evidence="1">
    <location>
        <begin position="630"/>
        <end position="687"/>
    </location>
</feature>
<dbReference type="Pfam" id="PF23086">
    <property type="entry name" value="Tudor_Coilin"/>
    <property type="match status" value="1"/>
</dbReference>
<feature type="compositionally biased region" description="Basic and acidic residues" evidence="1">
    <location>
        <begin position="375"/>
        <end position="389"/>
    </location>
</feature>
<evidence type="ECO:0000313" key="5">
    <source>
        <dbReference type="Proteomes" id="UP001604277"/>
    </source>
</evidence>
<dbReference type="InterPro" id="IPR024822">
    <property type="entry name" value="Coilin"/>
</dbReference>
<evidence type="ECO:0000259" key="3">
    <source>
        <dbReference type="Pfam" id="PF23086"/>
    </source>
</evidence>
<feature type="compositionally biased region" description="Polar residues" evidence="1">
    <location>
        <begin position="639"/>
        <end position="664"/>
    </location>
</feature>
<keyword evidence="5" id="KW-1185">Reference proteome</keyword>
<feature type="region of interest" description="Disordered" evidence="1">
    <location>
        <begin position="703"/>
        <end position="788"/>
    </location>
</feature>
<evidence type="ECO:0000256" key="1">
    <source>
        <dbReference type="SAM" id="MobiDB-lite"/>
    </source>
</evidence>
<dbReference type="InterPro" id="IPR056398">
    <property type="entry name" value="Tudor_Coilin"/>
</dbReference>
<dbReference type="Pfam" id="PF15862">
    <property type="entry name" value="Coilin_N"/>
    <property type="match status" value="1"/>
</dbReference>
<evidence type="ECO:0000259" key="2">
    <source>
        <dbReference type="Pfam" id="PF15862"/>
    </source>
</evidence>
<dbReference type="PANTHER" id="PTHR15197">
    <property type="entry name" value="COILIN P80"/>
    <property type="match status" value="1"/>
</dbReference>
<sequence length="788" mass="88485">MAELRRRSLRAIRQLGCWLRSGFKGSLTHSLTVTENLGPLHAAMETKRVRFVFKNEDILRETQKSDGLNRCWVQLKPDQHRTIADIASHLLHAFQLHQSCPHGLVLSMDGFVLPPFESTTILKDKDLIRIRKREDALFIEGHNAAHSVNKLKALEKQPGNSGVLLLSNVEFEKEKEVYESDDSEEEDKDDLLEGFENPPGVNADSKERKRKASEKLNRSMKKKQRSEAPETFASDGREEKIENPDQDGVPTKQKSLSQVEKKSDSNDKENVENNQENAKLSDGNDDSIPSMKRSLELQENGEEIKDASHAPKETKKVPSRSARRKHAKRKWLQEMAKIQKKNATSESESLRNWKEDQAKAERNKADGQPRGVRNWKKDVGKAETKEVDGQPKGLLHWKQFPGCKMSNNMGKHQQKNQNINVHEHSNRNGNTSWHSNQYSDEEAEAVPVVVRPGHIRFGNVGKEQDVDQSQMPVETIQWNGITSKKKGQKWGTAKCSFTQINDCKDSNKECSETPNNEKETISYRGIDFDNLQPLCSMPKEGDVIAYRTLELSSSWIPELSPYRVGKVSRYNAGSGQILLITFSEFPVVSKKLDDVESTQPDNSLYKEDGSIEIDFYSLVDVRIVKGGTSGPRNVAPSLVNGSPVGNESVPITVSSSSNDKQTVVPSKENKEANNGIPTQSPAAESGGVSAWDQFAETLNTNKEQLSEENSWDNSAKTVHPTWENSWGKNANVVQPQHKNSWGKNAKKVQPPGENSWGRQNSCRKSSWSFKSSRGGARGSTMSRWKNGN</sequence>
<evidence type="ECO:0000313" key="4">
    <source>
        <dbReference type="EMBL" id="KAL2547061.1"/>
    </source>
</evidence>
<dbReference type="Proteomes" id="UP001604277">
    <property type="component" value="Unassembled WGS sequence"/>
</dbReference>
<feature type="compositionally biased region" description="Acidic residues" evidence="1">
    <location>
        <begin position="179"/>
        <end position="193"/>
    </location>
</feature>
<feature type="compositionally biased region" description="Basic residues" evidence="1">
    <location>
        <begin position="208"/>
        <end position="224"/>
    </location>
</feature>
<protein>
    <submittedName>
        <fullName evidence="4">Sphere organelles protein-related</fullName>
    </submittedName>
</protein>
<feature type="compositionally biased region" description="Low complexity" evidence="1">
    <location>
        <begin position="762"/>
        <end position="773"/>
    </location>
</feature>
<organism evidence="4 5">
    <name type="scientific">Forsythia ovata</name>
    <dbReference type="NCBI Taxonomy" id="205694"/>
    <lineage>
        <taxon>Eukaryota</taxon>
        <taxon>Viridiplantae</taxon>
        <taxon>Streptophyta</taxon>
        <taxon>Embryophyta</taxon>
        <taxon>Tracheophyta</taxon>
        <taxon>Spermatophyta</taxon>
        <taxon>Magnoliopsida</taxon>
        <taxon>eudicotyledons</taxon>
        <taxon>Gunneridae</taxon>
        <taxon>Pentapetalae</taxon>
        <taxon>asterids</taxon>
        <taxon>lamiids</taxon>
        <taxon>Lamiales</taxon>
        <taxon>Oleaceae</taxon>
        <taxon>Forsythieae</taxon>
        <taxon>Forsythia</taxon>
    </lineage>
</organism>
<dbReference type="InterPro" id="IPR031722">
    <property type="entry name" value="Coilin_N"/>
</dbReference>
<dbReference type="EMBL" id="JBFOLJ010000004">
    <property type="protein sequence ID" value="KAL2547061.1"/>
    <property type="molecule type" value="Genomic_DNA"/>
</dbReference>
<feature type="compositionally biased region" description="Polar residues" evidence="1">
    <location>
        <begin position="703"/>
        <end position="742"/>
    </location>
</feature>
<dbReference type="PANTHER" id="PTHR15197:SF0">
    <property type="entry name" value="COILIN"/>
    <property type="match status" value="1"/>
</dbReference>
<feature type="compositionally biased region" description="Basic and acidic residues" evidence="1">
    <location>
        <begin position="302"/>
        <end position="316"/>
    </location>
</feature>
<proteinExistence type="predicted"/>
<dbReference type="AlphaFoldDB" id="A0ABD1WBK6"/>
<name>A0ABD1WBK6_9LAMI</name>
<feature type="domain" description="Coilin N-terminal" evidence="2">
    <location>
        <begin position="59"/>
        <end position="225"/>
    </location>
</feature>
<reference evidence="5" key="1">
    <citation type="submission" date="2024-07" db="EMBL/GenBank/DDBJ databases">
        <title>Two chromosome-level genome assemblies of Korean endemic species Abeliophyllum distichum and Forsythia ovata (Oleaceae).</title>
        <authorList>
            <person name="Jang H."/>
        </authorList>
    </citation>
    <scope>NUCLEOTIDE SEQUENCE [LARGE SCALE GENOMIC DNA]</scope>
</reference>
<feature type="compositionally biased region" description="Basic residues" evidence="1">
    <location>
        <begin position="317"/>
        <end position="330"/>
    </location>
</feature>
<accession>A0ABD1WBK6</accession>